<dbReference type="InterPro" id="IPR055334">
    <property type="entry name" value="PEX8-like"/>
</dbReference>
<comment type="caution">
    <text evidence="2">The sequence shown here is derived from an EMBL/GenBank/DDBJ whole genome shotgun (WGS) entry which is preliminary data.</text>
</comment>
<dbReference type="PANTHER" id="PTHR39214">
    <property type="entry name" value="MICROBODY (PEROXISOME) BIOGENESIS PROTEIN PEROXIN 8 (EUROFUNG)"/>
    <property type="match status" value="1"/>
</dbReference>
<dbReference type="OrthoDB" id="2357318at2759"/>
<dbReference type="PANTHER" id="PTHR39214:SF1">
    <property type="entry name" value="MICROBODY (PEROXISOME) BIOGENESIS PROTEIN PEROXIN 8 (EUROFUNG)"/>
    <property type="match status" value="1"/>
</dbReference>
<feature type="compositionally biased region" description="Basic and acidic residues" evidence="1">
    <location>
        <begin position="1"/>
        <end position="14"/>
    </location>
</feature>
<dbReference type="EMBL" id="JADNRY010000034">
    <property type="protein sequence ID" value="KAF9071237.1"/>
    <property type="molecule type" value="Genomic_DNA"/>
</dbReference>
<keyword evidence="3" id="KW-1185">Reference proteome</keyword>
<name>A0A9P5U9Q4_9AGAR</name>
<dbReference type="Proteomes" id="UP000772434">
    <property type="component" value="Unassembled WGS sequence"/>
</dbReference>
<gene>
    <name evidence="2" type="ORF">BDP27DRAFT_1322576</name>
</gene>
<feature type="region of interest" description="Disordered" evidence="1">
    <location>
        <begin position="1"/>
        <end position="31"/>
    </location>
</feature>
<evidence type="ECO:0000313" key="2">
    <source>
        <dbReference type="EMBL" id="KAF9071237.1"/>
    </source>
</evidence>
<feature type="compositionally biased region" description="Polar residues" evidence="1">
    <location>
        <begin position="15"/>
        <end position="25"/>
    </location>
</feature>
<evidence type="ECO:0000256" key="1">
    <source>
        <dbReference type="SAM" id="MobiDB-lite"/>
    </source>
</evidence>
<dbReference type="AlphaFoldDB" id="A0A9P5U9Q4"/>
<organism evidence="2 3">
    <name type="scientific">Rhodocollybia butyracea</name>
    <dbReference type="NCBI Taxonomy" id="206335"/>
    <lineage>
        <taxon>Eukaryota</taxon>
        <taxon>Fungi</taxon>
        <taxon>Dikarya</taxon>
        <taxon>Basidiomycota</taxon>
        <taxon>Agaricomycotina</taxon>
        <taxon>Agaricomycetes</taxon>
        <taxon>Agaricomycetidae</taxon>
        <taxon>Agaricales</taxon>
        <taxon>Marasmiineae</taxon>
        <taxon>Omphalotaceae</taxon>
        <taxon>Rhodocollybia</taxon>
    </lineage>
</organism>
<protein>
    <submittedName>
        <fullName evidence="2">Uncharacterized protein</fullName>
    </submittedName>
</protein>
<sequence>MDQEGIGREWESEFQKTTPTSSLLNQVDAPTPGPNSSIPLLTLSLILASQSLPLVTSQKLKALPLTALSQLLTSCIFETFHGGEILRENATGDSEASALRQHIASLTRLEALVLSLLLNSWPREGLACAQETTNSLLDMTSRVEGVMPALSRVDNSSGPWQTLKTLLFSIIMISDSILSACIYVPSTVYHNLSPTSSLSSPASLALTTLLTLSRLSLLISQFGGISSLSGAADDTSFKEMRKTVYLALDILASGSGGGSVTEDVKDVAQHFVDELCASLPSRSRGVGAGSNTEAHDETLDLAKISFALACIEQLVPVLGVKYLRGPVWTLIEPNLVLRPLVNSDTSESIESGSNSLLGQSHQLADQLKRDTFESAHSVVLGIFAANTATDTAPALTLSQSEFSVAEDHVNLKGKGKKEQSADMSLADFCTRLVPFYVKSLIENSAQGKLSTSQLRIAYAALVRSASTSASAPEDGPTGNPSQFTLAWYCIDALLSVIQDTVDIEQRHRLHLTLISCVSALPLSLLGRVLEEIDGVLNKMRLEDGHVHENSGDVGTVPDLEQGKHRTELVTVLYREVLEVVGDREKEYVVRWWAAFASRGNSEPTLMAKL</sequence>
<proteinExistence type="predicted"/>
<accession>A0A9P5U9Q4</accession>
<evidence type="ECO:0000313" key="3">
    <source>
        <dbReference type="Proteomes" id="UP000772434"/>
    </source>
</evidence>
<reference evidence="2" key="1">
    <citation type="submission" date="2020-11" db="EMBL/GenBank/DDBJ databases">
        <authorList>
            <consortium name="DOE Joint Genome Institute"/>
            <person name="Ahrendt S."/>
            <person name="Riley R."/>
            <person name="Andreopoulos W."/>
            <person name="Labutti K."/>
            <person name="Pangilinan J."/>
            <person name="Ruiz-Duenas F.J."/>
            <person name="Barrasa J.M."/>
            <person name="Sanchez-Garcia M."/>
            <person name="Camarero S."/>
            <person name="Miyauchi S."/>
            <person name="Serrano A."/>
            <person name="Linde D."/>
            <person name="Babiker R."/>
            <person name="Drula E."/>
            <person name="Ayuso-Fernandez I."/>
            <person name="Pacheco R."/>
            <person name="Padilla G."/>
            <person name="Ferreira P."/>
            <person name="Barriuso J."/>
            <person name="Kellner H."/>
            <person name="Castanera R."/>
            <person name="Alfaro M."/>
            <person name="Ramirez L."/>
            <person name="Pisabarro A.G."/>
            <person name="Kuo A."/>
            <person name="Tritt A."/>
            <person name="Lipzen A."/>
            <person name="He G."/>
            <person name="Yan M."/>
            <person name="Ng V."/>
            <person name="Cullen D."/>
            <person name="Martin F."/>
            <person name="Rosso M.-N."/>
            <person name="Henrissat B."/>
            <person name="Hibbett D."/>
            <person name="Martinez A.T."/>
            <person name="Grigoriev I.V."/>
        </authorList>
    </citation>
    <scope>NUCLEOTIDE SEQUENCE</scope>
    <source>
        <strain evidence="2">AH 40177</strain>
    </source>
</reference>